<keyword evidence="8" id="KW-1185">Reference proteome</keyword>
<accession>A0A445EVV8</accession>
<sequence>MRGLKLSERFKSTQVHALSSSSEKANGGGGSTSTSTSNNNKASNKASSMASTKSNNNNNSKHRTKLPYSWSKLKSITTTTATTTNNNTPSAISNLVASLQLPSTETIEPTIEPFLKPINLIDSLAELYNRMECSSSCSPSQPQKEAMLLLYVEQYSLLRGIGDQKILRRCLRMARENAEDVISKVVTSAWLRFERRDDELVGLSPMECGGYVLECPKKNLEHGLSNRLCSVNDKCQCHKDSSKQDNFTEIENVNANVCLETEKSDVLFCVGNEGIGCVRYKIAALSEPFGAMLYGGFLEAKMKKIEFSGNGICSEGMRALEFYSRTKRLELFSPMIVLELLSFANRFCCEDLKCDCDAYLASIVWTIDEALILIDYGIEERAKLLVGSCLQVLLRELPNSLHNSKVVKVFCSYEAKARLAMVGYDSFLLYYFLSQVAMEESMISKTTVMLLERMRECASERWQKALAFHQLGCVLLERKEYKDAQRCFEAAVEAGHVYSMAGVARTKYKLGQPYSAYKLISSLIFGHKRAGWMYQERSLYNMGKEKSLDLDVATELDPSLSFPYKYRALEKVEEKQTKEGIMELDKFIGFKLSPDCLELRAWLYISLGDHDSAIRDIRALLTIEPNYITSHGKINAEYLLQLLSRRVQQKSQGDCWMQLYDQWSSVDDVGSLAIIHQMLENDPGKSLLEFRQSLLLLRLNCQKAAMRSLRLARNHSSSMQERLIYEGWILYDTGYRKEALARADRSIEIQRSFEAFFLKAYVLADSNLDPESASYVIQLLQEALKCPSDGLRKGQALNNLGSIYVDSGKLELARECYSNALAIRHTRAHQGLARVYQQKNQRKAAYDEMTKLIEKAESNASAYEKRSEYCDREMAKADLDVATQMDPLRTYPYRYRAAVMMDEQRENEAVEELSKVINFKPDLQVLHLRAAFYESMGDLSSALQDCQAALCLDPNHADTLELYRRTQKLKS</sequence>
<dbReference type="PROSITE" id="PS50005">
    <property type="entry name" value="TPR"/>
    <property type="match status" value="2"/>
</dbReference>
<dbReference type="InterPro" id="IPR011990">
    <property type="entry name" value="TPR-like_helical_dom_sf"/>
</dbReference>
<evidence type="ECO:0000313" key="8">
    <source>
        <dbReference type="Proteomes" id="UP000289738"/>
    </source>
</evidence>
<feature type="compositionally biased region" description="Polar residues" evidence="5">
    <location>
        <begin position="12"/>
        <end position="23"/>
    </location>
</feature>
<feature type="region of interest" description="Disordered" evidence="5">
    <location>
        <begin position="1"/>
        <end position="68"/>
    </location>
</feature>
<comment type="caution">
    <text evidence="7">The sequence shown here is derived from an EMBL/GenBank/DDBJ whole genome shotgun (WGS) entry which is preliminary data.</text>
</comment>
<dbReference type="InterPro" id="IPR000210">
    <property type="entry name" value="BTB/POZ_dom"/>
</dbReference>
<feature type="domain" description="BTB" evidence="6">
    <location>
        <begin position="264"/>
        <end position="364"/>
    </location>
</feature>
<feature type="compositionally biased region" description="Basic and acidic residues" evidence="5">
    <location>
        <begin position="1"/>
        <end position="11"/>
    </location>
</feature>
<dbReference type="AlphaFoldDB" id="A0A445EVV8"/>
<feature type="repeat" description="TPR" evidence="3">
    <location>
        <begin position="794"/>
        <end position="827"/>
    </location>
</feature>
<dbReference type="Gramene" id="arahy.Tifrunner.gnm2.ann2.Ah01g055600.1">
    <property type="protein sequence ID" value="arahy.Tifrunner.gnm2.ann2.Ah01g055600.1-CDS"/>
    <property type="gene ID" value="arahy.Tifrunner.gnm2.ann2.Ah01g055600"/>
</dbReference>
<dbReference type="PANTHER" id="PTHR44203">
    <property type="entry name" value="ETO1-RELATED"/>
    <property type="match status" value="1"/>
</dbReference>
<evidence type="ECO:0000259" key="6">
    <source>
        <dbReference type="SMART" id="SM00225"/>
    </source>
</evidence>
<evidence type="ECO:0000256" key="1">
    <source>
        <dbReference type="ARBA" id="ARBA00004184"/>
    </source>
</evidence>
<keyword evidence="3" id="KW-0802">TPR repeat</keyword>
<dbReference type="STRING" id="3818.A0A445EVV8"/>
<dbReference type="Proteomes" id="UP000289738">
    <property type="component" value="Chromosome A01"/>
</dbReference>
<dbReference type="SMART" id="SM00028">
    <property type="entry name" value="TPR"/>
    <property type="match status" value="4"/>
</dbReference>
<evidence type="ECO:0000256" key="5">
    <source>
        <dbReference type="SAM" id="MobiDB-lite"/>
    </source>
</evidence>
<dbReference type="Gene3D" id="1.25.40.10">
    <property type="entry name" value="Tetratricopeptide repeat domain"/>
    <property type="match status" value="3"/>
</dbReference>
<name>A0A445EVV8_ARAHY</name>
<proteinExistence type="predicted"/>
<protein>
    <recommendedName>
        <fullName evidence="6">BTB domain-containing protein</fullName>
    </recommendedName>
</protein>
<dbReference type="PANTHER" id="PTHR44203:SF3">
    <property type="entry name" value="ETO1-LIKE PROTEIN 2"/>
    <property type="match status" value="1"/>
</dbReference>
<dbReference type="SUPFAM" id="SSF54695">
    <property type="entry name" value="POZ domain"/>
    <property type="match status" value="1"/>
</dbReference>
<dbReference type="Pfam" id="PF13181">
    <property type="entry name" value="TPR_8"/>
    <property type="match status" value="2"/>
</dbReference>
<keyword evidence="4" id="KW-0175">Coiled coil</keyword>
<dbReference type="SMR" id="A0A445EVV8"/>
<dbReference type="GO" id="GO:0012505">
    <property type="term" value="C:endomembrane system"/>
    <property type="evidence" value="ECO:0007669"/>
    <property type="project" value="UniProtKB-SubCell"/>
</dbReference>
<dbReference type="EMBL" id="SDMP01000001">
    <property type="protein sequence ID" value="RYR79555.1"/>
    <property type="molecule type" value="Genomic_DNA"/>
</dbReference>
<comment type="pathway">
    <text evidence="2">Protein modification; protein ubiquitination.</text>
</comment>
<evidence type="ECO:0000256" key="2">
    <source>
        <dbReference type="ARBA" id="ARBA00004906"/>
    </source>
</evidence>
<dbReference type="GO" id="GO:0010105">
    <property type="term" value="P:negative regulation of ethylene-activated signaling pathway"/>
    <property type="evidence" value="ECO:0007669"/>
    <property type="project" value="InterPro"/>
</dbReference>
<feature type="coiled-coil region" evidence="4">
    <location>
        <begin position="839"/>
        <end position="866"/>
    </location>
</feature>
<comment type="subcellular location">
    <subcellularLocation>
        <location evidence="1">Endomembrane system</location>
        <topology evidence="1">Peripheral membrane protein</topology>
    </subcellularLocation>
</comment>
<dbReference type="SUPFAM" id="SSF48452">
    <property type="entry name" value="TPR-like"/>
    <property type="match status" value="3"/>
</dbReference>
<evidence type="ECO:0000313" key="7">
    <source>
        <dbReference type="EMBL" id="RYR79555.1"/>
    </source>
</evidence>
<dbReference type="InterPro" id="IPR019734">
    <property type="entry name" value="TPR_rpt"/>
</dbReference>
<dbReference type="Gene3D" id="3.30.710.10">
    <property type="entry name" value="Potassium Channel Kv1.1, Chain A"/>
    <property type="match status" value="1"/>
</dbReference>
<feature type="compositionally biased region" description="Low complexity" evidence="5">
    <location>
        <begin position="32"/>
        <end position="59"/>
    </location>
</feature>
<organism evidence="7 8">
    <name type="scientific">Arachis hypogaea</name>
    <name type="common">Peanut</name>
    <dbReference type="NCBI Taxonomy" id="3818"/>
    <lineage>
        <taxon>Eukaryota</taxon>
        <taxon>Viridiplantae</taxon>
        <taxon>Streptophyta</taxon>
        <taxon>Embryophyta</taxon>
        <taxon>Tracheophyta</taxon>
        <taxon>Spermatophyta</taxon>
        <taxon>Magnoliopsida</taxon>
        <taxon>eudicotyledons</taxon>
        <taxon>Gunneridae</taxon>
        <taxon>Pentapetalae</taxon>
        <taxon>rosids</taxon>
        <taxon>fabids</taxon>
        <taxon>Fabales</taxon>
        <taxon>Fabaceae</taxon>
        <taxon>Papilionoideae</taxon>
        <taxon>50 kb inversion clade</taxon>
        <taxon>dalbergioids sensu lato</taxon>
        <taxon>Dalbergieae</taxon>
        <taxon>Pterocarpus clade</taxon>
        <taxon>Arachis</taxon>
    </lineage>
</organism>
<evidence type="ECO:0000256" key="4">
    <source>
        <dbReference type="SAM" id="Coils"/>
    </source>
</evidence>
<dbReference type="OrthoDB" id="9997739at2759"/>
<gene>
    <name evidence="7" type="ORF">Ahy_A01g004360</name>
</gene>
<dbReference type="InterPro" id="IPR044631">
    <property type="entry name" value="ETO1-like"/>
</dbReference>
<feature type="repeat" description="TPR" evidence="3">
    <location>
        <begin position="923"/>
        <end position="956"/>
    </location>
</feature>
<reference evidence="7 8" key="1">
    <citation type="submission" date="2019-01" db="EMBL/GenBank/DDBJ databases">
        <title>Sequencing of cultivated peanut Arachis hypogaea provides insights into genome evolution and oil improvement.</title>
        <authorList>
            <person name="Chen X."/>
        </authorList>
    </citation>
    <scope>NUCLEOTIDE SEQUENCE [LARGE SCALE GENOMIC DNA]</scope>
    <source>
        <strain evidence="8">cv. Fuhuasheng</strain>
        <tissue evidence="7">Leaves</tissue>
    </source>
</reference>
<dbReference type="InterPro" id="IPR011333">
    <property type="entry name" value="SKP1/BTB/POZ_sf"/>
</dbReference>
<dbReference type="SMART" id="SM00225">
    <property type="entry name" value="BTB"/>
    <property type="match status" value="1"/>
</dbReference>
<evidence type="ECO:0000256" key="3">
    <source>
        <dbReference type="PROSITE-ProRule" id="PRU00339"/>
    </source>
</evidence>